<proteinExistence type="predicted"/>
<dbReference type="Proteomes" id="UP001529510">
    <property type="component" value="Unassembled WGS sequence"/>
</dbReference>
<keyword evidence="2" id="KW-1185">Reference proteome</keyword>
<name>A0ABD0MG88_CIRMR</name>
<gene>
    <name evidence="1" type="ORF">M9458_056919</name>
</gene>
<reference evidence="1 2" key="1">
    <citation type="submission" date="2024-05" db="EMBL/GenBank/DDBJ databases">
        <title>Genome sequencing and assembly of Indian major carp, Cirrhinus mrigala (Hamilton, 1822).</title>
        <authorList>
            <person name="Mohindra V."/>
            <person name="Chowdhury L.M."/>
            <person name="Lal K."/>
            <person name="Jena J.K."/>
        </authorList>
    </citation>
    <scope>NUCLEOTIDE SEQUENCE [LARGE SCALE GENOMIC DNA]</scope>
    <source>
        <strain evidence="1">CM1030</strain>
        <tissue evidence="1">Blood</tissue>
    </source>
</reference>
<evidence type="ECO:0000313" key="1">
    <source>
        <dbReference type="EMBL" id="KAL0147776.1"/>
    </source>
</evidence>
<dbReference type="AlphaFoldDB" id="A0ABD0MG88"/>
<dbReference type="EMBL" id="JAMKFB020000724">
    <property type="protein sequence ID" value="KAL0147776.1"/>
    <property type="molecule type" value="Genomic_DNA"/>
</dbReference>
<evidence type="ECO:0000313" key="2">
    <source>
        <dbReference type="Proteomes" id="UP001529510"/>
    </source>
</evidence>
<accession>A0ABD0MG88</accession>
<protein>
    <submittedName>
        <fullName evidence="1">Uncharacterized protein</fullName>
    </submittedName>
</protein>
<sequence>MNILDDKGSVYLSLVVSTICRRFLTLFQSDCRKPVAEFINHVLALCHSNFFVDVVDSNLPPICKHTAAPAHHQPASSTCSSNELAPSGPPSLNPVLHSSFLILSPELAASSRTPAAVAASSRTPFSASSRTQASASSWIPATPPRSGLSAACMAGQINIKDNKDVCGLLSPVSPLVPSSSPKPPLIPSIPPECPPEPELPLEQCFPTLFLEAHQQCTFWMSPLSDQYISVPPPHSPQTTL</sequence>
<comment type="caution">
    <text evidence="1">The sequence shown here is derived from an EMBL/GenBank/DDBJ whole genome shotgun (WGS) entry which is preliminary data.</text>
</comment>
<organism evidence="1 2">
    <name type="scientific">Cirrhinus mrigala</name>
    <name type="common">Mrigala</name>
    <dbReference type="NCBI Taxonomy" id="683832"/>
    <lineage>
        <taxon>Eukaryota</taxon>
        <taxon>Metazoa</taxon>
        <taxon>Chordata</taxon>
        <taxon>Craniata</taxon>
        <taxon>Vertebrata</taxon>
        <taxon>Euteleostomi</taxon>
        <taxon>Actinopterygii</taxon>
        <taxon>Neopterygii</taxon>
        <taxon>Teleostei</taxon>
        <taxon>Ostariophysi</taxon>
        <taxon>Cypriniformes</taxon>
        <taxon>Cyprinidae</taxon>
        <taxon>Labeoninae</taxon>
        <taxon>Labeonini</taxon>
        <taxon>Cirrhinus</taxon>
    </lineage>
</organism>